<evidence type="ECO:0000313" key="2">
    <source>
        <dbReference type="EMBL" id="KAF2092340.1"/>
    </source>
</evidence>
<dbReference type="PANTHER" id="PTHR47843">
    <property type="entry name" value="BTB DOMAIN-CONTAINING PROTEIN-RELATED"/>
    <property type="match status" value="1"/>
</dbReference>
<proteinExistence type="predicted"/>
<accession>A0A9P4I423</accession>
<dbReference type="PROSITE" id="PS50097">
    <property type="entry name" value="BTB"/>
    <property type="match status" value="1"/>
</dbReference>
<name>A0A9P4I423_9PEZI</name>
<evidence type="ECO:0000313" key="3">
    <source>
        <dbReference type="Proteomes" id="UP000799776"/>
    </source>
</evidence>
<dbReference type="Proteomes" id="UP000799776">
    <property type="component" value="Unassembled WGS sequence"/>
</dbReference>
<evidence type="ECO:0000259" key="1">
    <source>
        <dbReference type="PROSITE" id="PS50097"/>
    </source>
</evidence>
<dbReference type="EMBL" id="ML978711">
    <property type="protein sequence ID" value="KAF2092340.1"/>
    <property type="molecule type" value="Genomic_DNA"/>
</dbReference>
<dbReference type="InterPro" id="IPR000210">
    <property type="entry name" value="BTB/POZ_dom"/>
</dbReference>
<dbReference type="SUPFAM" id="SSF54695">
    <property type="entry name" value="POZ domain"/>
    <property type="match status" value="1"/>
</dbReference>
<dbReference type="PANTHER" id="PTHR47843:SF2">
    <property type="entry name" value="BTB DOMAIN-CONTAINING PROTEIN"/>
    <property type="match status" value="1"/>
</dbReference>
<reference evidence="2" key="1">
    <citation type="journal article" date="2020" name="Stud. Mycol.">
        <title>101 Dothideomycetes genomes: a test case for predicting lifestyles and emergence of pathogens.</title>
        <authorList>
            <person name="Haridas S."/>
            <person name="Albert R."/>
            <person name="Binder M."/>
            <person name="Bloem J."/>
            <person name="Labutti K."/>
            <person name="Salamov A."/>
            <person name="Andreopoulos B."/>
            <person name="Baker S."/>
            <person name="Barry K."/>
            <person name="Bills G."/>
            <person name="Bluhm B."/>
            <person name="Cannon C."/>
            <person name="Castanera R."/>
            <person name="Culley D."/>
            <person name="Daum C."/>
            <person name="Ezra D."/>
            <person name="Gonzalez J."/>
            <person name="Henrissat B."/>
            <person name="Kuo A."/>
            <person name="Liang C."/>
            <person name="Lipzen A."/>
            <person name="Lutzoni F."/>
            <person name="Magnuson J."/>
            <person name="Mondo S."/>
            <person name="Nolan M."/>
            <person name="Ohm R."/>
            <person name="Pangilinan J."/>
            <person name="Park H.-J."/>
            <person name="Ramirez L."/>
            <person name="Alfaro M."/>
            <person name="Sun H."/>
            <person name="Tritt A."/>
            <person name="Yoshinaga Y."/>
            <person name="Zwiers L.-H."/>
            <person name="Turgeon B."/>
            <person name="Goodwin S."/>
            <person name="Spatafora J."/>
            <person name="Crous P."/>
            <person name="Grigoriev I."/>
        </authorList>
    </citation>
    <scope>NUCLEOTIDE SEQUENCE</scope>
    <source>
        <strain evidence="2">CBS 121410</strain>
    </source>
</reference>
<dbReference type="Pfam" id="PF00651">
    <property type="entry name" value="BTB"/>
    <property type="match status" value="1"/>
</dbReference>
<feature type="non-terminal residue" evidence="2">
    <location>
        <position position="1"/>
    </location>
</feature>
<dbReference type="CDD" id="cd18186">
    <property type="entry name" value="BTB_POZ_ZBTB_KLHL-like"/>
    <property type="match status" value="1"/>
</dbReference>
<dbReference type="InterPro" id="IPR011333">
    <property type="entry name" value="SKP1/BTB/POZ_sf"/>
</dbReference>
<feature type="domain" description="BTB" evidence="1">
    <location>
        <begin position="1"/>
        <end position="73"/>
    </location>
</feature>
<protein>
    <recommendedName>
        <fullName evidence="1">BTB domain-containing protein</fullName>
    </recommendedName>
</protein>
<dbReference type="Gene3D" id="3.30.710.10">
    <property type="entry name" value="Potassium Channel Kv1.1, Chain A"/>
    <property type="match status" value="1"/>
</dbReference>
<dbReference type="AlphaFoldDB" id="A0A9P4I423"/>
<keyword evidence="3" id="KW-1185">Reference proteome</keyword>
<gene>
    <name evidence="2" type="ORF">K490DRAFT_32397</name>
</gene>
<dbReference type="SMART" id="SM00225">
    <property type="entry name" value="BTB"/>
    <property type="match status" value="1"/>
</dbReference>
<comment type="caution">
    <text evidence="2">The sequence shown here is derived from an EMBL/GenBank/DDBJ whole genome shotgun (WGS) entry which is preliminary data.</text>
</comment>
<organism evidence="2 3">
    <name type="scientific">Saccharata proteae CBS 121410</name>
    <dbReference type="NCBI Taxonomy" id="1314787"/>
    <lineage>
        <taxon>Eukaryota</taxon>
        <taxon>Fungi</taxon>
        <taxon>Dikarya</taxon>
        <taxon>Ascomycota</taxon>
        <taxon>Pezizomycotina</taxon>
        <taxon>Dothideomycetes</taxon>
        <taxon>Dothideomycetes incertae sedis</taxon>
        <taxon>Botryosphaeriales</taxon>
        <taxon>Saccharataceae</taxon>
        <taxon>Saccharata</taxon>
    </lineage>
</organism>
<dbReference type="OrthoDB" id="1022638at2759"/>
<sequence>GDTMVTVRGDIDNVRIFTVHKSTLCAASPFFRKALNGNWKESRENSIPLSDEDPKLSKVYVHWAYFGAICVDSHIWDGDRVSDALPLCRLWVLVDVLQDTAVKDAVIDVLCKCNYFLVKDIQYIWNNTTA</sequence>